<evidence type="ECO:0000313" key="2">
    <source>
        <dbReference type="Proteomes" id="UP000005239"/>
    </source>
</evidence>
<protein>
    <submittedName>
        <fullName evidence="1">Uncharacterized protein</fullName>
    </submittedName>
</protein>
<sequence length="99" mass="11632">MLDYGADCEEALDRMLDLGFLEIAKYYTSAVYGTGYNSVIANIFRPILQKRPEWTQTFKRWTENGEIGSETARIGREIPERVAKPGQMYMWEEDFYLEF</sequence>
<dbReference type="Proteomes" id="UP000005239">
    <property type="component" value="Unassembled WGS sequence"/>
</dbReference>
<reference evidence="2" key="1">
    <citation type="journal article" date="2008" name="Nat. Genet.">
        <title>The Pristionchus pacificus genome provides a unique perspective on nematode lifestyle and parasitism.</title>
        <authorList>
            <person name="Dieterich C."/>
            <person name="Clifton S.W."/>
            <person name="Schuster L.N."/>
            <person name="Chinwalla A."/>
            <person name="Delehaunty K."/>
            <person name="Dinkelacker I."/>
            <person name="Fulton L."/>
            <person name="Fulton R."/>
            <person name="Godfrey J."/>
            <person name="Minx P."/>
            <person name="Mitreva M."/>
            <person name="Roeseler W."/>
            <person name="Tian H."/>
            <person name="Witte H."/>
            <person name="Yang S.P."/>
            <person name="Wilson R.K."/>
            <person name="Sommer R.J."/>
        </authorList>
    </citation>
    <scope>NUCLEOTIDE SEQUENCE [LARGE SCALE GENOMIC DNA]</scope>
    <source>
        <strain evidence="2">PS312</strain>
    </source>
</reference>
<keyword evidence="2" id="KW-1185">Reference proteome</keyword>
<accession>A0A2A6B5D2</accession>
<dbReference type="AlphaFoldDB" id="A0A2A6B5D2"/>
<reference evidence="1" key="2">
    <citation type="submission" date="2022-06" db="UniProtKB">
        <authorList>
            <consortium name="EnsemblMetazoa"/>
        </authorList>
    </citation>
    <scope>IDENTIFICATION</scope>
    <source>
        <strain evidence="1">PS312</strain>
    </source>
</reference>
<evidence type="ECO:0000313" key="1">
    <source>
        <dbReference type="EnsemblMetazoa" id="PPA08447.1"/>
    </source>
</evidence>
<accession>A0A8R1Y766</accession>
<organism evidence="1 2">
    <name type="scientific">Pristionchus pacificus</name>
    <name type="common">Parasitic nematode worm</name>
    <dbReference type="NCBI Taxonomy" id="54126"/>
    <lineage>
        <taxon>Eukaryota</taxon>
        <taxon>Metazoa</taxon>
        <taxon>Ecdysozoa</taxon>
        <taxon>Nematoda</taxon>
        <taxon>Chromadorea</taxon>
        <taxon>Rhabditida</taxon>
        <taxon>Rhabditina</taxon>
        <taxon>Diplogasteromorpha</taxon>
        <taxon>Diplogasteroidea</taxon>
        <taxon>Neodiplogasteridae</taxon>
        <taxon>Pristionchus</taxon>
    </lineage>
</organism>
<dbReference type="EnsemblMetazoa" id="PPA08447.1">
    <property type="protein sequence ID" value="PPA08447.1"/>
    <property type="gene ID" value="WBGene00098001"/>
</dbReference>
<proteinExistence type="predicted"/>
<gene>
    <name evidence="1" type="primary">WBGene00098001</name>
</gene>
<name>A0A2A6B5D2_PRIPA</name>